<evidence type="ECO:0000313" key="2">
    <source>
        <dbReference type="EMBL" id="TNV71068.1"/>
    </source>
</evidence>
<proteinExistence type="predicted"/>
<evidence type="ECO:0000256" key="1">
    <source>
        <dbReference type="SAM" id="SignalP"/>
    </source>
</evidence>
<protein>
    <recommendedName>
        <fullName evidence="4">Secreted protein</fullName>
    </recommendedName>
</protein>
<dbReference type="Proteomes" id="UP000785679">
    <property type="component" value="Unassembled WGS sequence"/>
</dbReference>
<sequence>MQLNIFSCFSSSLCSFIFYLASFASSVSGSLYSSGGQSTGCGYCSRDSCLEVSRNELTTLSRLDCCKAGVSQISAGFTIDEFLGLMVSKTICLRGALLGSGTPSSSCDLDSLSSSSMGRLAEDQSFC</sequence>
<accession>A0A8J8NA22</accession>
<evidence type="ECO:0008006" key="4">
    <source>
        <dbReference type="Google" id="ProtNLM"/>
    </source>
</evidence>
<keyword evidence="3" id="KW-1185">Reference proteome</keyword>
<name>A0A8J8NA22_HALGN</name>
<evidence type="ECO:0000313" key="3">
    <source>
        <dbReference type="Proteomes" id="UP000785679"/>
    </source>
</evidence>
<gene>
    <name evidence="2" type="ORF">FGO68_gene6801</name>
</gene>
<feature type="signal peptide" evidence="1">
    <location>
        <begin position="1"/>
        <end position="29"/>
    </location>
</feature>
<keyword evidence="1" id="KW-0732">Signal</keyword>
<reference evidence="2" key="1">
    <citation type="submission" date="2019-06" db="EMBL/GenBank/DDBJ databases">
        <authorList>
            <person name="Zheng W."/>
        </authorList>
    </citation>
    <scope>NUCLEOTIDE SEQUENCE</scope>
    <source>
        <strain evidence="2">QDHG01</strain>
    </source>
</reference>
<comment type="caution">
    <text evidence="2">The sequence shown here is derived from an EMBL/GenBank/DDBJ whole genome shotgun (WGS) entry which is preliminary data.</text>
</comment>
<organism evidence="2 3">
    <name type="scientific">Halteria grandinella</name>
    <dbReference type="NCBI Taxonomy" id="5974"/>
    <lineage>
        <taxon>Eukaryota</taxon>
        <taxon>Sar</taxon>
        <taxon>Alveolata</taxon>
        <taxon>Ciliophora</taxon>
        <taxon>Intramacronucleata</taxon>
        <taxon>Spirotrichea</taxon>
        <taxon>Stichotrichia</taxon>
        <taxon>Sporadotrichida</taxon>
        <taxon>Halteriidae</taxon>
        <taxon>Halteria</taxon>
    </lineage>
</organism>
<dbReference type="EMBL" id="RRYP01030816">
    <property type="protein sequence ID" value="TNV71068.1"/>
    <property type="molecule type" value="Genomic_DNA"/>
</dbReference>
<feature type="chain" id="PRO_5035210872" description="Secreted protein" evidence="1">
    <location>
        <begin position="30"/>
        <end position="127"/>
    </location>
</feature>
<dbReference type="AlphaFoldDB" id="A0A8J8NA22"/>